<dbReference type="PROSITE" id="PS51257">
    <property type="entry name" value="PROKAR_LIPOPROTEIN"/>
    <property type="match status" value="1"/>
</dbReference>
<evidence type="ECO:0000313" key="3">
    <source>
        <dbReference type="EMBL" id="PPS96881.1"/>
    </source>
</evidence>
<evidence type="ECO:0000313" key="4">
    <source>
        <dbReference type="Proteomes" id="UP001429100"/>
    </source>
</evidence>
<reference evidence="3 4" key="1">
    <citation type="submission" date="2014-11" db="EMBL/GenBank/DDBJ databases">
        <title>Comparative genomic analysis of Cryptosporidium hominis reveals occurrence of genetic recombination in virulent subtypes.</title>
        <authorList>
            <person name="Guo Y."/>
            <person name="Tang K."/>
            <person name="Frace M."/>
            <person name="Li N."/>
            <person name="Roellig D.M."/>
            <person name="Sammons S."/>
            <person name="Knipe K."/>
            <person name="Rowe L."/>
            <person name="Feng Y."/>
            <person name="Xiao L."/>
        </authorList>
    </citation>
    <scope>NUCLEOTIDE SEQUENCE [LARGE SCALE GENOMIC DNA]</scope>
    <source>
        <strain evidence="3">30976</strain>
    </source>
</reference>
<proteinExistence type="predicted"/>
<name>A0ABX5BEQ2_CRYHO</name>
<comment type="caution">
    <text evidence="3">The sequence shown here is derived from an EMBL/GenBank/DDBJ whole genome shotgun (WGS) entry which is preliminary data.</text>
</comment>
<feature type="signal peptide" evidence="2">
    <location>
        <begin position="1"/>
        <end position="22"/>
    </location>
</feature>
<keyword evidence="2" id="KW-0732">Signal</keyword>
<protein>
    <submittedName>
        <fullName evidence="3">Uncharacterized protein</fullName>
    </submittedName>
</protein>
<keyword evidence="4" id="KW-1185">Reference proteome</keyword>
<organism evidence="3 4">
    <name type="scientific">Cryptosporidium hominis</name>
    <dbReference type="NCBI Taxonomy" id="237895"/>
    <lineage>
        <taxon>Eukaryota</taxon>
        <taxon>Sar</taxon>
        <taxon>Alveolata</taxon>
        <taxon>Apicomplexa</taxon>
        <taxon>Conoidasida</taxon>
        <taxon>Coccidia</taxon>
        <taxon>Eucoccidiorida</taxon>
        <taxon>Eimeriorina</taxon>
        <taxon>Cryptosporidiidae</taxon>
        <taxon>Cryptosporidium</taxon>
    </lineage>
</organism>
<reference evidence="3 4" key="2">
    <citation type="submission" date="2017-10" db="EMBL/GenBank/DDBJ databases">
        <title>Consistent, comparative and evidence-based genome annotation and re-annotation for the closely-related species, Cryptosporidium parvum, C. hominis and C. tyzzeri.</title>
        <authorList>
            <person name="Baptista R.P."/>
            <person name="Li Y."/>
            <person name="Sateriale A."/>
            <person name="Striepen B."/>
            <person name="Kissinger J.C."/>
        </authorList>
    </citation>
    <scope>NUCLEOTIDE SEQUENCE [LARGE SCALE GENOMIC DNA]</scope>
    <source>
        <strain evidence="3">30976</strain>
    </source>
</reference>
<dbReference type="EMBL" id="JTAI01000013">
    <property type="protein sequence ID" value="PPS96881.1"/>
    <property type="molecule type" value="Genomic_DNA"/>
</dbReference>
<feature type="coiled-coil region" evidence="1">
    <location>
        <begin position="21"/>
        <end position="55"/>
    </location>
</feature>
<accession>A0ABX5BEQ2</accession>
<feature type="chain" id="PRO_5046286132" evidence="2">
    <location>
        <begin position="23"/>
        <end position="313"/>
    </location>
</feature>
<gene>
    <name evidence="3" type="ORF">GY17_00001645</name>
</gene>
<sequence length="313" mass="36145">MIMKSSFTFLLIILLVLSCAYANQFSNFGSLEKRIQRLEKEHLMHDLKRENLRNTYPIVGKLLLMAIEQEKNTIEYPLLGTFQSEGKCVKTKLFFYDLSSKKFVVAKYKCSNQTVNIEGKNGEYLLRTKDSKEIKKLRDEKVKFIVKKFSFNYRIRSLNKISNCPSILKSFDSRIIPENFDVETDQKYEKGHDLVHRGFYLVKCRKNVKEDSEKDLTYALFKSATLSYAVPIQSGCRCILEGTKLLVCTCDDFNYHFDVEQGILTVGETKLLTANIRGLKVLTSKTNTELLALIDITQECENEQNGNEIETKL</sequence>
<keyword evidence="1" id="KW-0175">Coiled coil</keyword>
<evidence type="ECO:0000256" key="1">
    <source>
        <dbReference type="SAM" id="Coils"/>
    </source>
</evidence>
<evidence type="ECO:0000256" key="2">
    <source>
        <dbReference type="SAM" id="SignalP"/>
    </source>
</evidence>
<dbReference type="Proteomes" id="UP001429100">
    <property type="component" value="Unassembled WGS sequence"/>
</dbReference>